<dbReference type="NCBIfam" id="TIGR00150">
    <property type="entry name" value="T6A_YjeE"/>
    <property type="match status" value="1"/>
</dbReference>
<organism evidence="11 12">
    <name type="scientific">Candidatus Pristimantibacillus lignocellulolyticus</name>
    <dbReference type="NCBI Taxonomy" id="2994561"/>
    <lineage>
        <taxon>Bacteria</taxon>
        <taxon>Bacillati</taxon>
        <taxon>Bacillota</taxon>
        <taxon>Bacilli</taxon>
        <taxon>Bacillales</taxon>
        <taxon>Paenibacillaceae</taxon>
        <taxon>Candidatus Pristimantibacillus</taxon>
    </lineage>
</organism>
<keyword evidence="7" id="KW-0547">Nucleotide-binding</keyword>
<dbReference type="GO" id="GO:0005737">
    <property type="term" value="C:cytoplasm"/>
    <property type="evidence" value="ECO:0007669"/>
    <property type="project" value="UniProtKB-SubCell"/>
</dbReference>
<dbReference type="GO" id="GO:0005524">
    <property type="term" value="F:ATP binding"/>
    <property type="evidence" value="ECO:0007669"/>
    <property type="project" value="UniProtKB-KW"/>
</dbReference>
<name>A0A9J6ZKY7_9BACL</name>
<evidence type="ECO:0000256" key="2">
    <source>
        <dbReference type="ARBA" id="ARBA00007599"/>
    </source>
</evidence>
<dbReference type="InterPro" id="IPR027417">
    <property type="entry name" value="P-loop_NTPase"/>
</dbReference>
<dbReference type="InterPro" id="IPR003442">
    <property type="entry name" value="T6A_TsaE"/>
</dbReference>
<evidence type="ECO:0000256" key="5">
    <source>
        <dbReference type="ARBA" id="ARBA00022694"/>
    </source>
</evidence>
<comment type="similarity">
    <text evidence="2">Belongs to the TsaE family.</text>
</comment>
<sequence length="162" mass="18346">MNIEMKQWQLNITSQQETEILARKLSELAWAGMVIALDGDLGAGKTTFSKSFAAQLGVQGIVSSPTFTIIKEYEGSELPFYHMDVYRLSIEEADELGLDDYFYGQGVTIIEWASLITEIMPPQYVSLFIEYVDEEERLMTLKAYGERYISCIEKLIDGSTSQ</sequence>
<dbReference type="KEGG" id="plig:NAG76_10610"/>
<keyword evidence="9" id="KW-0460">Magnesium</keyword>
<evidence type="ECO:0000313" key="12">
    <source>
        <dbReference type="Proteomes" id="UP001056756"/>
    </source>
</evidence>
<evidence type="ECO:0000256" key="8">
    <source>
        <dbReference type="ARBA" id="ARBA00022840"/>
    </source>
</evidence>
<evidence type="ECO:0000256" key="6">
    <source>
        <dbReference type="ARBA" id="ARBA00022723"/>
    </source>
</evidence>
<protein>
    <recommendedName>
        <fullName evidence="3">tRNA threonylcarbamoyladenosine biosynthesis protein TsaE</fullName>
    </recommendedName>
    <alternativeName>
        <fullName evidence="10">t(6)A37 threonylcarbamoyladenosine biosynthesis protein TsaE</fullName>
    </alternativeName>
</protein>
<keyword evidence="5" id="KW-0819">tRNA processing</keyword>
<proteinExistence type="inferred from homology"/>
<keyword evidence="6" id="KW-0479">Metal-binding</keyword>
<dbReference type="CDD" id="cd02019">
    <property type="entry name" value="NK"/>
    <property type="match status" value="1"/>
</dbReference>
<evidence type="ECO:0000313" key="11">
    <source>
        <dbReference type="EMBL" id="URN96639.1"/>
    </source>
</evidence>
<keyword evidence="8" id="KW-0067">ATP-binding</keyword>
<dbReference type="PANTHER" id="PTHR33540">
    <property type="entry name" value="TRNA THREONYLCARBAMOYLADENOSINE BIOSYNTHESIS PROTEIN TSAE"/>
    <property type="match status" value="1"/>
</dbReference>
<evidence type="ECO:0000256" key="3">
    <source>
        <dbReference type="ARBA" id="ARBA00019010"/>
    </source>
</evidence>
<dbReference type="SUPFAM" id="SSF52540">
    <property type="entry name" value="P-loop containing nucleoside triphosphate hydrolases"/>
    <property type="match status" value="1"/>
</dbReference>
<evidence type="ECO:0000256" key="10">
    <source>
        <dbReference type="ARBA" id="ARBA00032441"/>
    </source>
</evidence>
<dbReference type="Pfam" id="PF02367">
    <property type="entry name" value="TsaE"/>
    <property type="match status" value="1"/>
</dbReference>
<dbReference type="Proteomes" id="UP001056756">
    <property type="component" value="Chromosome"/>
</dbReference>
<dbReference type="GO" id="GO:0046872">
    <property type="term" value="F:metal ion binding"/>
    <property type="evidence" value="ECO:0007669"/>
    <property type="project" value="UniProtKB-KW"/>
</dbReference>
<dbReference type="AlphaFoldDB" id="A0A9J6ZKY7"/>
<accession>A0A9J6ZKY7</accession>
<gene>
    <name evidence="11" type="primary">tsaE</name>
    <name evidence="11" type="ORF">NAG76_10610</name>
</gene>
<evidence type="ECO:0000256" key="9">
    <source>
        <dbReference type="ARBA" id="ARBA00022842"/>
    </source>
</evidence>
<dbReference type="Gene3D" id="3.40.50.300">
    <property type="entry name" value="P-loop containing nucleotide triphosphate hydrolases"/>
    <property type="match status" value="1"/>
</dbReference>
<evidence type="ECO:0000256" key="4">
    <source>
        <dbReference type="ARBA" id="ARBA00022490"/>
    </source>
</evidence>
<reference evidence="11" key="1">
    <citation type="submission" date="2022-05" db="EMBL/GenBank/DDBJ databases">
        <title>Novel bacterial taxa in a minimal lignocellulolytic consortium and its capacity to transform plastics disclosed by genome-resolved metagenomics.</title>
        <authorList>
            <person name="Rodriguez C.A.D."/>
            <person name="Diaz-Garcia L."/>
            <person name="Herrera K."/>
            <person name="Tarazona N.A."/>
            <person name="Sproer C."/>
            <person name="Overmann J."/>
            <person name="Jimenez D.J."/>
        </authorList>
    </citation>
    <scope>NUCLEOTIDE SEQUENCE</scope>
    <source>
        <strain evidence="11">MAG5</strain>
    </source>
</reference>
<comment type="subcellular location">
    <subcellularLocation>
        <location evidence="1">Cytoplasm</location>
    </subcellularLocation>
</comment>
<evidence type="ECO:0000256" key="1">
    <source>
        <dbReference type="ARBA" id="ARBA00004496"/>
    </source>
</evidence>
<dbReference type="GO" id="GO:0002949">
    <property type="term" value="P:tRNA threonylcarbamoyladenosine modification"/>
    <property type="evidence" value="ECO:0007669"/>
    <property type="project" value="InterPro"/>
</dbReference>
<dbReference type="PANTHER" id="PTHR33540:SF2">
    <property type="entry name" value="TRNA THREONYLCARBAMOYLADENOSINE BIOSYNTHESIS PROTEIN TSAE"/>
    <property type="match status" value="1"/>
</dbReference>
<dbReference type="EMBL" id="CP097899">
    <property type="protein sequence ID" value="URN96639.1"/>
    <property type="molecule type" value="Genomic_DNA"/>
</dbReference>
<keyword evidence="4" id="KW-0963">Cytoplasm</keyword>
<evidence type="ECO:0000256" key="7">
    <source>
        <dbReference type="ARBA" id="ARBA00022741"/>
    </source>
</evidence>